<dbReference type="Pfam" id="PF11992">
    <property type="entry name" value="TgpA_N"/>
    <property type="match status" value="1"/>
</dbReference>
<dbReference type="Gene3D" id="3.10.620.30">
    <property type="match status" value="1"/>
</dbReference>
<dbReference type="InterPro" id="IPR002931">
    <property type="entry name" value="Transglutaminase-like"/>
</dbReference>
<evidence type="ECO:0000259" key="3">
    <source>
        <dbReference type="SMART" id="SM00460"/>
    </source>
</evidence>
<dbReference type="InterPro" id="IPR038765">
    <property type="entry name" value="Papain-like_cys_pep_sf"/>
</dbReference>
<dbReference type="PANTHER" id="PTHR42736">
    <property type="entry name" value="PROTEIN-GLUTAMINE GAMMA-GLUTAMYLTRANSFERASE"/>
    <property type="match status" value="1"/>
</dbReference>
<feature type="region of interest" description="Disordered" evidence="1">
    <location>
        <begin position="1046"/>
        <end position="1085"/>
    </location>
</feature>
<feature type="compositionally biased region" description="Polar residues" evidence="1">
    <location>
        <begin position="548"/>
        <end position="561"/>
    </location>
</feature>
<feature type="compositionally biased region" description="Gly residues" evidence="1">
    <location>
        <begin position="453"/>
        <end position="467"/>
    </location>
</feature>
<feature type="region of interest" description="Disordered" evidence="1">
    <location>
        <begin position="58"/>
        <end position="108"/>
    </location>
</feature>
<feature type="transmembrane region" description="Helical" evidence="2">
    <location>
        <begin position="843"/>
        <end position="862"/>
    </location>
</feature>
<evidence type="ECO:0000313" key="4">
    <source>
        <dbReference type="EMBL" id="MFC7137633.1"/>
    </source>
</evidence>
<dbReference type="InterPro" id="IPR021878">
    <property type="entry name" value="TgpA_N"/>
</dbReference>
<protein>
    <submittedName>
        <fullName evidence="4">DUF3488 and DUF4129 domain-containing transglutaminase family protein</fullName>
    </submittedName>
</protein>
<feature type="compositionally biased region" description="Low complexity" evidence="1">
    <location>
        <begin position="89"/>
        <end position="104"/>
    </location>
</feature>
<evidence type="ECO:0000313" key="5">
    <source>
        <dbReference type="Proteomes" id="UP001596368"/>
    </source>
</evidence>
<evidence type="ECO:0000256" key="2">
    <source>
        <dbReference type="SAM" id="Phobius"/>
    </source>
</evidence>
<dbReference type="SUPFAM" id="SSF54001">
    <property type="entry name" value="Cysteine proteinases"/>
    <property type="match status" value="1"/>
</dbReference>
<feature type="region of interest" description="Disordered" evidence="1">
    <location>
        <begin position="402"/>
        <end position="573"/>
    </location>
</feature>
<reference evidence="4 5" key="1">
    <citation type="journal article" date="2019" name="Int. J. Syst. Evol. Microbiol.">
        <title>The Global Catalogue of Microorganisms (GCM) 10K type strain sequencing project: providing services to taxonomists for standard genome sequencing and annotation.</title>
        <authorList>
            <consortium name="The Broad Institute Genomics Platform"/>
            <consortium name="The Broad Institute Genome Sequencing Center for Infectious Disease"/>
            <person name="Wu L."/>
            <person name="Ma J."/>
        </authorList>
    </citation>
    <scope>NUCLEOTIDE SEQUENCE [LARGE SCALE GENOMIC DNA]</scope>
    <source>
        <strain evidence="4 5">DT92</strain>
    </source>
</reference>
<evidence type="ECO:0000256" key="1">
    <source>
        <dbReference type="SAM" id="MobiDB-lite"/>
    </source>
</evidence>
<dbReference type="SMART" id="SM00460">
    <property type="entry name" value="TGc"/>
    <property type="match status" value="1"/>
</dbReference>
<gene>
    <name evidence="4" type="ORF">ACFQRB_16600</name>
</gene>
<organism evidence="4 5">
    <name type="scientific">Halobaculum litoreum</name>
    <dbReference type="NCBI Taxonomy" id="3031998"/>
    <lineage>
        <taxon>Archaea</taxon>
        <taxon>Methanobacteriati</taxon>
        <taxon>Methanobacteriota</taxon>
        <taxon>Stenosarchaea group</taxon>
        <taxon>Halobacteria</taxon>
        <taxon>Halobacteriales</taxon>
        <taxon>Haloferacaceae</taxon>
        <taxon>Halobaculum</taxon>
    </lineage>
</organism>
<feature type="compositionally biased region" description="Acidic residues" evidence="1">
    <location>
        <begin position="511"/>
        <end position="533"/>
    </location>
</feature>
<dbReference type="PANTHER" id="PTHR42736:SF1">
    <property type="entry name" value="PROTEIN-GLUTAMINE GAMMA-GLUTAMYLTRANSFERASE"/>
    <property type="match status" value="1"/>
</dbReference>
<feature type="transmembrane region" description="Helical" evidence="2">
    <location>
        <begin position="883"/>
        <end position="904"/>
    </location>
</feature>
<keyword evidence="2" id="KW-1133">Transmembrane helix</keyword>
<dbReference type="Proteomes" id="UP001596368">
    <property type="component" value="Unassembled WGS sequence"/>
</dbReference>
<dbReference type="EMBL" id="JBHSZG010000002">
    <property type="protein sequence ID" value="MFC7137633.1"/>
    <property type="molecule type" value="Genomic_DNA"/>
</dbReference>
<feature type="region of interest" description="Disordered" evidence="1">
    <location>
        <begin position="954"/>
        <end position="974"/>
    </location>
</feature>
<keyword evidence="5" id="KW-1185">Reference proteome</keyword>
<feature type="compositionally biased region" description="Low complexity" evidence="1">
    <location>
        <begin position="488"/>
        <end position="510"/>
    </location>
</feature>
<keyword evidence="2" id="KW-0812">Transmembrane</keyword>
<proteinExistence type="predicted"/>
<dbReference type="InterPro" id="IPR052901">
    <property type="entry name" value="Bact_TGase-like"/>
</dbReference>
<dbReference type="Pfam" id="PF01841">
    <property type="entry name" value="Transglut_core"/>
    <property type="match status" value="1"/>
</dbReference>
<keyword evidence="2" id="KW-0472">Membrane</keyword>
<dbReference type="AlphaFoldDB" id="A0ABD5XRC4"/>
<feature type="compositionally biased region" description="Low complexity" evidence="1">
    <location>
        <begin position="468"/>
        <end position="480"/>
    </location>
</feature>
<feature type="compositionally biased region" description="Polar residues" evidence="1">
    <location>
        <begin position="408"/>
        <end position="426"/>
    </location>
</feature>
<sequence length="1085" mass="109190">MSDDGGGLRFASGPDWGRALLTVVCALGLVVSAAALPFVVGGQPAPARALLTNEDLAAQPAPGNTGDGSFGTVDGAGVDAPGDAPPLGAPDASGTDESGDASGAAGSGSGGGLGALGAQSATSVGGALAGESGESALRNQSAEVHFVVETTRPTYWRTGAFDAYTGQGWARTGESQSSDGTVDTAGLRDERIDYRVTLQKDAAAVPTAWQPARVSLPTDSLYELPGRSLASADGLPSGTTYTGVSYAPPDDPAVLASAGRDYPSSVADRYATLSENRSSDRVAAFTDELTANASSPYETAVTVERWLEANRDYSLNSSHDAEAGTVTEQFLFEMETGYCEYFATAMTVMLRTQDVPARYVVGYSAGQPTGDGEYTVRAMNAHAWVEVYFPGVGWVRFDPTPASDRLSTESSAFAEQTGEPSSSYLSESGADGEGTPSSATGDADSVTGTPSGTAGGSGATGGTGTGTATGDAGTATPTSGDGTGGTDSSGSGTETSDGGATGTENDTSGSDSEDDTSEGDSGEESDSGDDSDSDTQTGDEAAEEESDSTGSDGTENGSTASEPEPVDITLNRTAVPGATVAVTVTRGDEPVVGARVSFNGEPVGRTDENGTVVGEVPYARDLDITVEGERAETIDGGALPPLERDDPTVFDVSLGDAVDDLAGTAGTATADESPNGTTYPLETNATVSLVGDVRSNASVTVVATVADVPVREATVLLDGTAVATTDARGRATIRLPSTPGDHTLAVRRGPVEGNTTVSIDELGADHGVGWPLALPTAPVTVTATLGNDTLAGATVRSDGTRLGETGVDGNATVSLSASNGVTYTVAAYGQTATTTLTGAVTNAAGLAVALLALLGVVVRSGYRRGVSPRRIPGKLYRVTLRAVHAAVAGLVAVAEAITGGVTAIRRLVADVRSRAVALRAVPGRVAAAVGAAVAGAVAWLRGLPAAVASWWATRNDDPTDDAGSRAGGDSAGAETEARLTVRRAWRRFLSIAPVRGVRRRTPGEVARLAVGAGLPAGPVSTLRDAYREVEYGGGDPESRVGRVRGALATLTDEGDESAAEDASGADSAADEPADHDADDADGGDR</sequence>
<feature type="domain" description="Transglutaminase-like" evidence="3">
    <location>
        <begin position="331"/>
        <end position="401"/>
    </location>
</feature>
<accession>A0ABD5XRC4</accession>
<name>A0ABD5XRC4_9EURY</name>
<feature type="transmembrane region" description="Helical" evidence="2">
    <location>
        <begin position="19"/>
        <end position="40"/>
    </location>
</feature>
<feature type="compositionally biased region" description="Acidic residues" evidence="1">
    <location>
        <begin position="1068"/>
        <end position="1085"/>
    </location>
</feature>
<feature type="compositionally biased region" description="Low complexity" evidence="1">
    <location>
        <begin position="73"/>
        <end position="82"/>
    </location>
</feature>
<comment type="caution">
    <text evidence="4">The sequence shown here is derived from an EMBL/GenBank/DDBJ whole genome shotgun (WGS) entry which is preliminary data.</text>
</comment>